<dbReference type="Proteomes" id="UP000525078">
    <property type="component" value="Unassembled WGS sequence"/>
</dbReference>
<keyword evidence="8" id="KW-1185">Reference proteome</keyword>
<accession>A0A7J6E175</accession>
<dbReference type="Gene3D" id="3.50.50.60">
    <property type="entry name" value="FAD/NAD(P)-binding domain"/>
    <property type="match status" value="1"/>
</dbReference>
<reference evidence="7 8" key="1">
    <citation type="journal article" date="2020" name="bioRxiv">
        <title>Sequence and annotation of 42 cannabis genomes reveals extensive copy number variation in cannabinoid synthesis and pathogen resistance genes.</title>
        <authorList>
            <person name="Mckernan K.J."/>
            <person name="Helbert Y."/>
            <person name="Kane L.T."/>
            <person name="Ebling H."/>
            <person name="Zhang L."/>
            <person name="Liu B."/>
            <person name="Eaton Z."/>
            <person name="Mclaughlin S."/>
            <person name="Kingan S."/>
            <person name="Baybayan P."/>
            <person name="Concepcion G."/>
            <person name="Jordan M."/>
            <person name="Riva A."/>
            <person name="Barbazuk W."/>
            <person name="Harkins T."/>
        </authorList>
    </citation>
    <scope>NUCLEOTIDE SEQUENCE [LARGE SCALE GENOMIC DNA]</scope>
    <source>
        <strain evidence="7 8">cv. Jamaican Lion 4</strain>
        <strain evidence="6">Father</strain>
        <strain evidence="5">Mother</strain>
        <tissue evidence="5">Leaf</tissue>
    </source>
</reference>
<organism evidence="5 7">
    <name type="scientific">Cannabis sativa</name>
    <name type="common">Hemp</name>
    <name type="synonym">Marijuana</name>
    <dbReference type="NCBI Taxonomy" id="3483"/>
    <lineage>
        <taxon>Eukaryota</taxon>
        <taxon>Viridiplantae</taxon>
        <taxon>Streptophyta</taxon>
        <taxon>Embryophyta</taxon>
        <taxon>Tracheophyta</taxon>
        <taxon>Spermatophyta</taxon>
        <taxon>Magnoliopsida</taxon>
        <taxon>eudicotyledons</taxon>
        <taxon>Gunneridae</taxon>
        <taxon>Pentapetalae</taxon>
        <taxon>rosids</taxon>
        <taxon>fabids</taxon>
        <taxon>Rosales</taxon>
        <taxon>Cannabaceae</taxon>
        <taxon>Cannabis</taxon>
    </lineage>
</organism>
<keyword evidence="1" id="KW-0560">Oxidoreductase</keyword>
<gene>
    <name evidence="5" type="ORF">F8388_020045</name>
    <name evidence="6" type="ORF">G4B88_017027</name>
</gene>
<evidence type="ECO:0000313" key="5">
    <source>
        <dbReference type="EMBL" id="KAF4352163.1"/>
    </source>
</evidence>
<dbReference type="AlphaFoldDB" id="A0A7J6E175"/>
<dbReference type="PANTHER" id="PTHR45934">
    <property type="entry name" value="FAD/NAD(P)-BINDING OXIDOREDUCTASE FAMILY PROTEIN"/>
    <property type="match status" value="1"/>
</dbReference>
<dbReference type="Pfam" id="PF01494">
    <property type="entry name" value="FAD_binding_3"/>
    <property type="match status" value="1"/>
</dbReference>
<dbReference type="EMBL" id="JAATIP010000319">
    <property type="protein sequence ID" value="KAF4352163.1"/>
    <property type="molecule type" value="Genomic_DNA"/>
</dbReference>
<dbReference type="GO" id="GO:0004497">
    <property type="term" value="F:monooxygenase activity"/>
    <property type="evidence" value="ECO:0007669"/>
    <property type="project" value="UniProtKB-KW"/>
</dbReference>
<dbReference type="PANTHER" id="PTHR45934:SF2">
    <property type="entry name" value="MONOOXYGENASE 1"/>
    <property type="match status" value="1"/>
</dbReference>
<dbReference type="GO" id="GO:0071949">
    <property type="term" value="F:FAD binding"/>
    <property type="evidence" value="ECO:0007669"/>
    <property type="project" value="InterPro"/>
</dbReference>
<sequence>MIRDCDHMASLSLTHLRYRPAWDVLLEKLRKGTTTMVGDAMHVMGPFLSQGGSTVLEDGMVLARCLAQKGSFGSPYCIVLY</sequence>
<dbReference type="Proteomes" id="UP000583929">
    <property type="component" value="Unassembled WGS sequence"/>
</dbReference>
<dbReference type="EMBL" id="JAATIQ010000076">
    <property type="protein sequence ID" value="KAF4387994.1"/>
    <property type="molecule type" value="Genomic_DNA"/>
</dbReference>
<evidence type="ECO:0000256" key="2">
    <source>
        <dbReference type="ARBA" id="ARBA00023033"/>
    </source>
</evidence>
<name>A0A7J6E175_CANSA</name>
<keyword evidence="2" id="KW-0503">Monooxygenase</keyword>
<dbReference type="InterPro" id="IPR002938">
    <property type="entry name" value="FAD-bd"/>
</dbReference>
<evidence type="ECO:0000313" key="7">
    <source>
        <dbReference type="Proteomes" id="UP000525078"/>
    </source>
</evidence>
<evidence type="ECO:0000313" key="8">
    <source>
        <dbReference type="Proteomes" id="UP000583929"/>
    </source>
</evidence>
<dbReference type="InterPro" id="IPR036188">
    <property type="entry name" value="FAD/NAD-bd_sf"/>
</dbReference>
<dbReference type="InterPro" id="IPR044560">
    <property type="entry name" value="MOase"/>
</dbReference>
<evidence type="ECO:0000313" key="6">
    <source>
        <dbReference type="EMBL" id="KAF4387994.1"/>
    </source>
</evidence>
<protein>
    <recommendedName>
        <fullName evidence="4">FAD-binding domain-containing protein</fullName>
    </recommendedName>
</protein>
<proteinExistence type="inferred from homology"/>
<evidence type="ECO:0000256" key="1">
    <source>
        <dbReference type="ARBA" id="ARBA00023002"/>
    </source>
</evidence>
<evidence type="ECO:0000259" key="4">
    <source>
        <dbReference type="Pfam" id="PF01494"/>
    </source>
</evidence>
<evidence type="ECO:0000256" key="3">
    <source>
        <dbReference type="ARBA" id="ARBA00024018"/>
    </source>
</evidence>
<comment type="similarity">
    <text evidence="3">Belongs to the 3-hydroxybenzoate 6-hydroxylase family.</text>
</comment>
<comment type="caution">
    <text evidence="5">The sequence shown here is derived from an EMBL/GenBank/DDBJ whole genome shotgun (WGS) entry which is preliminary data.</text>
</comment>
<feature type="domain" description="FAD-binding" evidence="4">
    <location>
        <begin position="9"/>
        <end position="68"/>
    </location>
</feature>
<dbReference type="SUPFAM" id="SSF51905">
    <property type="entry name" value="FAD/NAD(P)-binding domain"/>
    <property type="match status" value="1"/>
</dbReference>